<accession>A0A4U7JHP3</accession>
<dbReference type="AlphaFoldDB" id="A0A4U7JHP3"/>
<feature type="transmembrane region" description="Helical" evidence="1">
    <location>
        <begin position="131"/>
        <end position="151"/>
    </location>
</feature>
<keyword evidence="1" id="KW-1133">Transmembrane helix</keyword>
<keyword evidence="3" id="KW-1185">Reference proteome</keyword>
<proteinExistence type="predicted"/>
<protein>
    <submittedName>
        <fullName evidence="2">Zf-HC2 domain-containing protein</fullName>
    </submittedName>
</protein>
<feature type="transmembrane region" description="Helical" evidence="1">
    <location>
        <begin position="86"/>
        <end position="111"/>
    </location>
</feature>
<reference evidence="2 3" key="1">
    <citation type="submission" date="2020-09" db="EMBL/GenBank/DDBJ databases">
        <title>Characterization and genome sequencing of Ruminiclostridium sp. nov. MA18.</title>
        <authorList>
            <person name="Rettenmaier R."/>
            <person name="Kowollik M.-L."/>
            <person name="Liebl W."/>
            <person name="Zverlov V."/>
        </authorList>
    </citation>
    <scope>NUCLEOTIDE SEQUENCE [LARGE SCALE GENOMIC DNA]</scope>
    <source>
        <strain evidence="2 3">MA18</strain>
    </source>
</reference>
<keyword evidence="1" id="KW-0812">Transmembrane</keyword>
<name>A0A4U7JHP3_9FIRM</name>
<evidence type="ECO:0000313" key="2">
    <source>
        <dbReference type="EMBL" id="QNU67653.1"/>
    </source>
</evidence>
<organism evidence="2 3">
    <name type="scientific">Ruminiclostridium herbifermentans</name>
    <dbReference type="NCBI Taxonomy" id="2488810"/>
    <lineage>
        <taxon>Bacteria</taxon>
        <taxon>Bacillati</taxon>
        <taxon>Bacillota</taxon>
        <taxon>Clostridia</taxon>
        <taxon>Eubacteriales</taxon>
        <taxon>Oscillospiraceae</taxon>
        <taxon>Ruminiclostridium</taxon>
    </lineage>
</organism>
<dbReference type="RefSeq" id="WP_137698008.1">
    <property type="nucleotide sequence ID" value="NZ_CP061336.1"/>
</dbReference>
<dbReference type="KEGG" id="rher:EHE19_004035"/>
<dbReference type="Proteomes" id="UP000306409">
    <property type="component" value="Chromosome"/>
</dbReference>
<evidence type="ECO:0000313" key="3">
    <source>
        <dbReference type="Proteomes" id="UP000306409"/>
    </source>
</evidence>
<feature type="transmembrane region" description="Helical" evidence="1">
    <location>
        <begin position="157"/>
        <end position="176"/>
    </location>
</feature>
<evidence type="ECO:0000256" key="1">
    <source>
        <dbReference type="SAM" id="Phobius"/>
    </source>
</evidence>
<dbReference type="OrthoDB" id="9808253at2"/>
<gene>
    <name evidence="2" type="ORF">EHE19_004035</name>
</gene>
<sequence length="187" mass="21662">MKCVDSQNFIMKFFDKELNDIEEAQLKQHLKNCKNCSEEFNSLKEIFDIVEQDSGIEPPEDFEFQVMSRITKEEKIYKKTMDNNLFVYNILLVTVSLIFVIFFAGALWEVLKTPINLIQIMNRFVDSSKDLILSAISMFRGIVIAILSVAASIYKTYFFEYIALGFLLLITQGLFFKMVRRSNGGSQ</sequence>
<keyword evidence="1" id="KW-0472">Membrane</keyword>
<dbReference type="EMBL" id="CP061336">
    <property type="protein sequence ID" value="QNU67653.1"/>
    <property type="molecule type" value="Genomic_DNA"/>
</dbReference>